<accession>A0A2U1CX87</accession>
<gene>
    <name evidence="1" type="ORF">C8D92_104108</name>
</gene>
<dbReference type="RefSeq" id="WP_116918933.1">
    <property type="nucleotide sequence ID" value="NZ_QEKQ01000004.1"/>
</dbReference>
<dbReference type="AlphaFoldDB" id="A0A2U1CX87"/>
<proteinExistence type="predicted"/>
<evidence type="ECO:0000313" key="2">
    <source>
        <dbReference type="Proteomes" id="UP000245887"/>
    </source>
</evidence>
<reference evidence="1 2" key="1">
    <citation type="submission" date="2018-04" db="EMBL/GenBank/DDBJ databases">
        <title>Genomic Encyclopedia of Type Strains, Phase IV (KMG-IV): sequencing the most valuable type-strain genomes for metagenomic binning, comparative biology and taxonomic classification.</title>
        <authorList>
            <person name="Goeker M."/>
        </authorList>
    </citation>
    <scope>NUCLEOTIDE SEQUENCE [LARGE SCALE GENOMIC DNA]</scope>
    <source>
        <strain evidence="1 2">DSM 28688</strain>
    </source>
</reference>
<organism evidence="1 2">
    <name type="scientific">Tamilnaduibacter salinus</name>
    <dbReference type="NCBI Taxonomy" id="1484056"/>
    <lineage>
        <taxon>Bacteria</taxon>
        <taxon>Pseudomonadati</taxon>
        <taxon>Pseudomonadota</taxon>
        <taxon>Gammaproteobacteria</taxon>
        <taxon>Pseudomonadales</taxon>
        <taxon>Marinobacteraceae</taxon>
        <taxon>Tamilnaduibacter</taxon>
    </lineage>
</organism>
<dbReference type="Proteomes" id="UP000245887">
    <property type="component" value="Unassembled WGS sequence"/>
</dbReference>
<protein>
    <submittedName>
        <fullName evidence="1">Uncharacterized protein</fullName>
    </submittedName>
</protein>
<name>A0A2U1CX87_9GAMM</name>
<sequence>MAVSSDQARITEGVYVVRDILPFPNARKPMLWRLELIASTDHRTVFLYDGEIPFRSGLPRLGSIIWARLYRFTVQGHPKTHLQAHQSLS</sequence>
<comment type="caution">
    <text evidence="1">The sequence shown here is derived from an EMBL/GenBank/DDBJ whole genome shotgun (WGS) entry which is preliminary data.</text>
</comment>
<dbReference type="EMBL" id="QEKQ01000004">
    <property type="protein sequence ID" value="PVY76877.1"/>
    <property type="molecule type" value="Genomic_DNA"/>
</dbReference>
<evidence type="ECO:0000313" key="1">
    <source>
        <dbReference type="EMBL" id="PVY76877.1"/>
    </source>
</evidence>